<dbReference type="Proteomes" id="UP000887580">
    <property type="component" value="Unplaced"/>
</dbReference>
<protein>
    <submittedName>
        <fullName evidence="2">Uncharacterized protein</fullName>
    </submittedName>
</protein>
<organism evidence="1 2">
    <name type="scientific">Panagrolaimus sp. PS1159</name>
    <dbReference type="NCBI Taxonomy" id="55785"/>
    <lineage>
        <taxon>Eukaryota</taxon>
        <taxon>Metazoa</taxon>
        <taxon>Ecdysozoa</taxon>
        <taxon>Nematoda</taxon>
        <taxon>Chromadorea</taxon>
        <taxon>Rhabditida</taxon>
        <taxon>Tylenchina</taxon>
        <taxon>Panagrolaimomorpha</taxon>
        <taxon>Panagrolaimoidea</taxon>
        <taxon>Panagrolaimidae</taxon>
        <taxon>Panagrolaimus</taxon>
    </lineage>
</organism>
<evidence type="ECO:0000313" key="2">
    <source>
        <dbReference type="WBParaSite" id="PS1159_v2.g4974.t1"/>
    </source>
</evidence>
<dbReference type="WBParaSite" id="PS1159_v2.g4974.t1">
    <property type="protein sequence ID" value="PS1159_v2.g4974.t1"/>
    <property type="gene ID" value="PS1159_v2.g4974"/>
</dbReference>
<accession>A0AC35GFY8</accession>
<name>A0AC35GFY8_9BILA</name>
<evidence type="ECO:0000313" key="1">
    <source>
        <dbReference type="Proteomes" id="UP000887580"/>
    </source>
</evidence>
<reference evidence="2" key="1">
    <citation type="submission" date="2022-11" db="UniProtKB">
        <authorList>
            <consortium name="WormBaseParasite"/>
        </authorList>
    </citation>
    <scope>IDENTIFICATION</scope>
</reference>
<sequence>MKKESSNCTIDLTYSPPIIPRKKQSKRTESSGVGDGGEGDATTIDLTPAEIEEPRKKKSKRNETEDIL</sequence>
<proteinExistence type="predicted"/>